<evidence type="ECO:0000313" key="1">
    <source>
        <dbReference type="EMBL" id="KAH9714936.1"/>
    </source>
</evidence>
<organism evidence="1 2">
    <name type="scientific">Citrus sinensis</name>
    <name type="common">Sweet orange</name>
    <name type="synonym">Citrus aurantium var. sinensis</name>
    <dbReference type="NCBI Taxonomy" id="2711"/>
    <lineage>
        <taxon>Eukaryota</taxon>
        <taxon>Viridiplantae</taxon>
        <taxon>Streptophyta</taxon>
        <taxon>Embryophyta</taxon>
        <taxon>Tracheophyta</taxon>
        <taxon>Spermatophyta</taxon>
        <taxon>Magnoliopsida</taxon>
        <taxon>eudicotyledons</taxon>
        <taxon>Gunneridae</taxon>
        <taxon>Pentapetalae</taxon>
        <taxon>rosids</taxon>
        <taxon>malvids</taxon>
        <taxon>Sapindales</taxon>
        <taxon>Rutaceae</taxon>
        <taxon>Aurantioideae</taxon>
        <taxon>Citrus</taxon>
    </lineage>
</organism>
<evidence type="ECO:0000313" key="2">
    <source>
        <dbReference type="Proteomes" id="UP000829398"/>
    </source>
</evidence>
<sequence>MWSNLHFNVLANIFSFLSPDSLARVKSACRHWHTCAKLYHLRSGSQHRRLAWFLALPTRNRGLCCYVHNAAVDKWHVLSLNFLPDPVRPLSAQILDLKRTFILNVLQKDNLI</sequence>
<reference evidence="2" key="1">
    <citation type="journal article" date="2023" name="Hortic. Res.">
        <title>A chromosome-level phased genome enabling allele-level studies in sweet orange: a case study on citrus Huanglongbing tolerance.</title>
        <authorList>
            <person name="Wu B."/>
            <person name="Yu Q."/>
            <person name="Deng Z."/>
            <person name="Duan Y."/>
            <person name="Luo F."/>
            <person name="Gmitter F. Jr."/>
        </authorList>
    </citation>
    <scope>NUCLEOTIDE SEQUENCE [LARGE SCALE GENOMIC DNA]</scope>
    <source>
        <strain evidence="2">cv. Valencia</strain>
    </source>
</reference>
<accession>A0ACB8JBL8</accession>
<gene>
    <name evidence="1" type="ORF">KPL71_020838</name>
</gene>
<name>A0ACB8JBL8_CITSI</name>
<dbReference type="Proteomes" id="UP000829398">
    <property type="component" value="Chromosome 7"/>
</dbReference>
<proteinExistence type="predicted"/>
<comment type="caution">
    <text evidence="1">The sequence shown here is derived from an EMBL/GenBank/DDBJ whole genome shotgun (WGS) entry which is preliminary data.</text>
</comment>
<keyword evidence="2" id="KW-1185">Reference proteome</keyword>
<dbReference type="EMBL" id="CM039176">
    <property type="protein sequence ID" value="KAH9714936.1"/>
    <property type="molecule type" value="Genomic_DNA"/>
</dbReference>
<protein>
    <submittedName>
        <fullName evidence="1">Uncharacterized protein</fullName>
    </submittedName>
</protein>